<evidence type="ECO:0000259" key="6">
    <source>
        <dbReference type="PROSITE" id="PS50109"/>
    </source>
</evidence>
<evidence type="ECO:0000313" key="9">
    <source>
        <dbReference type="EMBL" id="GAG59527.1"/>
    </source>
</evidence>
<dbReference type="InterPro" id="IPR005467">
    <property type="entry name" value="His_kinase_dom"/>
</dbReference>
<feature type="domain" description="PAC" evidence="8">
    <location>
        <begin position="83"/>
        <end position="133"/>
    </location>
</feature>
<dbReference type="Pfam" id="PF00512">
    <property type="entry name" value="HisKA"/>
    <property type="match status" value="1"/>
</dbReference>
<dbReference type="AlphaFoldDB" id="X0ZNA4"/>
<dbReference type="GO" id="GO:0000155">
    <property type="term" value="F:phosphorelay sensor kinase activity"/>
    <property type="evidence" value="ECO:0007669"/>
    <property type="project" value="InterPro"/>
</dbReference>
<accession>X0ZNA4</accession>
<dbReference type="PROSITE" id="PS50112">
    <property type="entry name" value="PAS"/>
    <property type="match status" value="2"/>
</dbReference>
<dbReference type="EMBL" id="BART01000960">
    <property type="protein sequence ID" value="GAG59527.1"/>
    <property type="molecule type" value="Genomic_DNA"/>
</dbReference>
<dbReference type="Pfam" id="PF00989">
    <property type="entry name" value="PAS"/>
    <property type="match status" value="2"/>
</dbReference>
<evidence type="ECO:0000256" key="3">
    <source>
        <dbReference type="ARBA" id="ARBA00022553"/>
    </source>
</evidence>
<dbReference type="InterPro" id="IPR052162">
    <property type="entry name" value="Sensor_kinase/Photoreceptor"/>
</dbReference>
<dbReference type="SUPFAM" id="SSF47384">
    <property type="entry name" value="Homodimeric domain of signal transducing histidine kinase"/>
    <property type="match status" value="1"/>
</dbReference>
<dbReference type="Gene3D" id="1.10.287.130">
    <property type="match status" value="1"/>
</dbReference>
<dbReference type="InterPro" id="IPR004358">
    <property type="entry name" value="Sig_transdc_His_kin-like_C"/>
</dbReference>
<feature type="domain" description="PAC" evidence="8">
    <location>
        <begin position="210"/>
        <end position="260"/>
    </location>
</feature>
<dbReference type="EC" id="2.7.13.3" evidence="2"/>
<proteinExistence type="predicted"/>
<dbReference type="InterPro" id="IPR000700">
    <property type="entry name" value="PAS-assoc_C"/>
</dbReference>
<dbReference type="NCBIfam" id="TIGR00229">
    <property type="entry name" value="sensory_box"/>
    <property type="match status" value="2"/>
</dbReference>
<dbReference type="SUPFAM" id="SSF55785">
    <property type="entry name" value="PYP-like sensor domain (PAS domain)"/>
    <property type="match status" value="2"/>
</dbReference>
<dbReference type="Pfam" id="PF02518">
    <property type="entry name" value="HATPase_c"/>
    <property type="match status" value="1"/>
</dbReference>
<dbReference type="SUPFAM" id="SSF55874">
    <property type="entry name" value="ATPase domain of HSP90 chaperone/DNA topoisomerase II/histidine kinase"/>
    <property type="match status" value="1"/>
</dbReference>
<dbReference type="SMART" id="SM00086">
    <property type="entry name" value="PAC"/>
    <property type="match status" value="2"/>
</dbReference>
<name>X0ZNA4_9ZZZZ</name>
<dbReference type="PANTHER" id="PTHR43304:SF1">
    <property type="entry name" value="PAC DOMAIN-CONTAINING PROTEIN"/>
    <property type="match status" value="1"/>
</dbReference>
<gene>
    <name evidence="9" type="ORF">S01H4_03791</name>
</gene>
<dbReference type="CDD" id="cd00130">
    <property type="entry name" value="PAS"/>
    <property type="match status" value="2"/>
</dbReference>
<dbReference type="InterPro" id="IPR013767">
    <property type="entry name" value="PAS_fold"/>
</dbReference>
<keyword evidence="4" id="KW-0808">Transferase</keyword>
<feature type="domain" description="Histidine kinase" evidence="6">
    <location>
        <begin position="273"/>
        <end position="484"/>
    </location>
</feature>
<dbReference type="PANTHER" id="PTHR43304">
    <property type="entry name" value="PHYTOCHROME-LIKE PROTEIN CPH1"/>
    <property type="match status" value="1"/>
</dbReference>
<reference evidence="9" key="1">
    <citation type="journal article" date="2014" name="Front. Microbiol.">
        <title>High frequency of phylogenetically diverse reductive dehalogenase-homologous genes in deep subseafloor sedimentary metagenomes.</title>
        <authorList>
            <person name="Kawai M."/>
            <person name="Futagami T."/>
            <person name="Toyoda A."/>
            <person name="Takaki Y."/>
            <person name="Nishi S."/>
            <person name="Hori S."/>
            <person name="Arai W."/>
            <person name="Tsubouchi T."/>
            <person name="Morono Y."/>
            <person name="Uchiyama I."/>
            <person name="Ito T."/>
            <person name="Fujiyama A."/>
            <person name="Inagaki F."/>
            <person name="Takami H."/>
        </authorList>
    </citation>
    <scope>NUCLEOTIDE SEQUENCE</scope>
    <source>
        <strain evidence="9">Expedition CK06-06</strain>
    </source>
</reference>
<dbReference type="PRINTS" id="PR00344">
    <property type="entry name" value="BCTRLSENSOR"/>
</dbReference>
<dbReference type="Gene3D" id="3.30.450.20">
    <property type="entry name" value="PAS domain"/>
    <property type="match status" value="2"/>
</dbReference>
<evidence type="ECO:0000256" key="5">
    <source>
        <dbReference type="ARBA" id="ARBA00022777"/>
    </source>
</evidence>
<evidence type="ECO:0000256" key="1">
    <source>
        <dbReference type="ARBA" id="ARBA00000085"/>
    </source>
</evidence>
<dbReference type="Gene3D" id="3.30.565.10">
    <property type="entry name" value="Histidine kinase-like ATPase, C-terminal domain"/>
    <property type="match status" value="1"/>
</dbReference>
<evidence type="ECO:0000259" key="7">
    <source>
        <dbReference type="PROSITE" id="PS50112"/>
    </source>
</evidence>
<evidence type="ECO:0000259" key="8">
    <source>
        <dbReference type="PROSITE" id="PS50113"/>
    </source>
</evidence>
<keyword evidence="3" id="KW-0597">Phosphoprotein</keyword>
<dbReference type="InterPro" id="IPR036097">
    <property type="entry name" value="HisK_dim/P_sf"/>
</dbReference>
<dbReference type="InterPro" id="IPR036890">
    <property type="entry name" value="HATPase_C_sf"/>
</dbReference>
<dbReference type="CDD" id="cd00082">
    <property type="entry name" value="HisKA"/>
    <property type="match status" value="1"/>
</dbReference>
<dbReference type="PROSITE" id="PS50109">
    <property type="entry name" value="HIS_KIN"/>
    <property type="match status" value="1"/>
</dbReference>
<dbReference type="InterPro" id="IPR001610">
    <property type="entry name" value="PAC"/>
</dbReference>
<evidence type="ECO:0000256" key="2">
    <source>
        <dbReference type="ARBA" id="ARBA00012438"/>
    </source>
</evidence>
<feature type="domain" description="PAS" evidence="7">
    <location>
        <begin position="8"/>
        <end position="80"/>
    </location>
</feature>
<comment type="caution">
    <text evidence="9">The sequence shown here is derived from an EMBL/GenBank/DDBJ whole genome shotgun (WGS) entry which is preliminary data.</text>
</comment>
<organism evidence="9">
    <name type="scientific">marine sediment metagenome</name>
    <dbReference type="NCBI Taxonomy" id="412755"/>
    <lineage>
        <taxon>unclassified sequences</taxon>
        <taxon>metagenomes</taxon>
        <taxon>ecological metagenomes</taxon>
    </lineage>
</organism>
<dbReference type="GO" id="GO:0006355">
    <property type="term" value="P:regulation of DNA-templated transcription"/>
    <property type="evidence" value="ECO:0007669"/>
    <property type="project" value="InterPro"/>
</dbReference>
<feature type="domain" description="PAS" evidence="7">
    <location>
        <begin position="134"/>
        <end position="207"/>
    </location>
</feature>
<dbReference type="SMART" id="SM00091">
    <property type="entry name" value="PAS"/>
    <property type="match status" value="2"/>
</dbReference>
<dbReference type="InterPro" id="IPR035965">
    <property type="entry name" value="PAS-like_dom_sf"/>
</dbReference>
<dbReference type="InterPro" id="IPR003661">
    <property type="entry name" value="HisK_dim/P_dom"/>
</dbReference>
<keyword evidence="5" id="KW-0418">Kinase</keyword>
<sequence>MEEALRQSEENYKTLFNSSVIGIYVLDVETMEVVMGNRAAAEMAGFSSVGEGVGINPLDFVIPEDREQVLEIATKEFEQDLRRTHELRVTAKDGGIGWISITSARIMHNGRLAALVSFSNITERKQAEEALRQSEEKYRALFDSSVIGTFIIDAETMKVVMANQVAAEMFGLSSVEEGIGINPLDFVPPEDRERVFKIIAKDMLEQDLQRTNELRVMTKDGGEIWISARGARIMHGGRLAGLVSFTDITEQKQRNEQLMMTDRLASVGELAAGTAHELNNPLTSVIGFSQLLMEEDISDDAREDVELIYKEAQRAANVIKNLLTFARKHAPMKQLNQINNIIEDVLKLRAYEQKVNGIEVKRQLAPDLPEIMVDYFQMQQVFLNIIINAEYFMIEAHNRGTLTVTTKKQHGNVRISIADDGPGISKENLRRIFNPFFTTKETGKGTGLGLSICHGIMSEHGGQIYAKSQPGKGATIVVELPINSADHIRGTP</sequence>
<dbReference type="PROSITE" id="PS50113">
    <property type="entry name" value="PAC"/>
    <property type="match status" value="2"/>
</dbReference>
<dbReference type="InterPro" id="IPR000014">
    <property type="entry name" value="PAS"/>
</dbReference>
<dbReference type="InterPro" id="IPR003594">
    <property type="entry name" value="HATPase_dom"/>
</dbReference>
<dbReference type="SMART" id="SM00387">
    <property type="entry name" value="HATPase_c"/>
    <property type="match status" value="1"/>
</dbReference>
<comment type="catalytic activity">
    <reaction evidence="1">
        <text>ATP + protein L-histidine = ADP + protein N-phospho-L-histidine.</text>
        <dbReference type="EC" id="2.7.13.3"/>
    </reaction>
</comment>
<evidence type="ECO:0000256" key="4">
    <source>
        <dbReference type="ARBA" id="ARBA00022679"/>
    </source>
</evidence>
<protein>
    <recommendedName>
        <fullName evidence="2">histidine kinase</fullName>
        <ecNumber evidence="2">2.7.13.3</ecNumber>
    </recommendedName>
</protein>
<dbReference type="SMART" id="SM00388">
    <property type="entry name" value="HisKA"/>
    <property type="match status" value="1"/>
</dbReference>